<name>A0A132BCF3_MOLSC</name>
<dbReference type="OrthoDB" id="3358371at2759"/>
<dbReference type="KEGG" id="psco:LY89DRAFT_597069"/>
<evidence type="ECO:0000256" key="2">
    <source>
        <dbReference type="ARBA" id="ARBA00022857"/>
    </source>
</evidence>
<keyword evidence="2" id="KW-0521">NADP</keyword>
<dbReference type="Proteomes" id="UP000070700">
    <property type="component" value="Unassembled WGS sequence"/>
</dbReference>
<dbReference type="STRING" id="149040.A0A132BCF3"/>
<feature type="domain" description="NmrA-like" evidence="3">
    <location>
        <begin position="6"/>
        <end position="330"/>
    </location>
</feature>
<dbReference type="InterPro" id="IPR008030">
    <property type="entry name" value="NmrA-like"/>
</dbReference>
<dbReference type="InParanoid" id="A0A132BCF3"/>
<dbReference type="RefSeq" id="XP_018064298.1">
    <property type="nucleotide sequence ID" value="XM_018209961.1"/>
</dbReference>
<dbReference type="GeneID" id="28819687"/>
<evidence type="ECO:0000313" key="4">
    <source>
        <dbReference type="EMBL" id="KUJ09943.1"/>
    </source>
</evidence>
<comment type="similarity">
    <text evidence="1">Belongs to the NmrA-type oxidoreductase family.</text>
</comment>
<evidence type="ECO:0000313" key="5">
    <source>
        <dbReference type="Proteomes" id="UP000070700"/>
    </source>
</evidence>
<dbReference type="Gene3D" id="3.40.50.720">
    <property type="entry name" value="NAD(P)-binding Rossmann-like Domain"/>
    <property type="match status" value="1"/>
</dbReference>
<dbReference type="Pfam" id="PF05368">
    <property type="entry name" value="NmrA"/>
    <property type="match status" value="1"/>
</dbReference>
<dbReference type="Gene3D" id="3.90.25.10">
    <property type="entry name" value="UDP-galactose 4-epimerase, domain 1"/>
    <property type="match status" value="1"/>
</dbReference>
<sequence>MSTTKPLLVVLGATGNQGGSILTHFLSLPSSPYALRAITRTPTSAAALSLASRGIEIVPGDINDPASLTAAFAGASIIFSVTDFLHPMTSPLLRSQALASGYDSSTLGFYMRDHETTQNKNIIDAAANVPSLQRFIFSSLANSERLSGGKYRHVYYSDSKAAAEEYGRETYPELWGRTSVFYAGFFLENFLGGTGRGFCPVLDKERNVLIASNAEPVTSILFPWYSVIDDTGPLIAALILAEPGKKLLGFNEWLSLQDVYRLMAKSLGTGIEFVDTMPSFEMSVPEMKRAREEMMGFAIEFGYCGVKVDASIVMPADLGVEVKLKSVEEWVEAQDWEAVLPVE</sequence>
<reference evidence="4 5" key="1">
    <citation type="submission" date="2015-10" db="EMBL/GenBank/DDBJ databases">
        <title>Full genome of DAOMC 229536 Phialocephala scopiformis, a fungal endophyte of spruce producing the potent anti-insectan compound rugulosin.</title>
        <authorList>
            <consortium name="DOE Joint Genome Institute"/>
            <person name="Walker A.K."/>
            <person name="Frasz S.L."/>
            <person name="Seifert K.A."/>
            <person name="Miller J.D."/>
            <person name="Mondo S.J."/>
            <person name="Labutti K."/>
            <person name="Lipzen A."/>
            <person name="Dockter R."/>
            <person name="Kennedy M."/>
            <person name="Grigoriev I.V."/>
            <person name="Spatafora J.W."/>
        </authorList>
    </citation>
    <scope>NUCLEOTIDE SEQUENCE [LARGE SCALE GENOMIC DNA]</scope>
    <source>
        <strain evidence="4 5">CBS 120377</strain>
    </source>
</reference>
<evidence type="ECO:0000259" key="3">
    <source>
        <dbReference type="Pfam" id="PF05368"/>
    </source>
</evidence>
<organism evidence="4 5">
    <name type="scientific">Mollisia scopiformis</name>
    <name type="common">Conifer needle endophyte fungus</name>
    <name type="synonym">Phialocephala scopiformis</name>
    <dbReference type="NCBI Taxonomy" id="149040"/>
    <lineage>
        <taxon>Eukaryota</taxon>
        <taxon>Fungi</taxon>
        <taxon>Dikarya</taxon>
        <taxon>Ascomycota</taxon>
        <taxon>Pezizomycotina</taxon>
        <taxon>Leotiomycetes</taxon>
        <taxon>Helotiales</taxon>
        <taxon>Mollisiaceae</taxon>
        <taxon>Mollisia</taxon>
    </lineage>
</organism>
<dbReference type="PANTHER" id="PTHR42748:SF26">
    <property type="entry name" value="NMRA-LIKE DOMAIN-CONTAINING PROTEIN"/>
    <property type="match status" value="1"/>
</dbReference>
<evidence type="ECO:0000256" key="1">
    <source>
        <dbReference type="ARBA" id="ARBA00006328"/>
    </source>
</evidence>
<dbReference type="InterPro" id="IPR036291">
    <property type="entry name" value="NAD(P)-bd_dom_sf"/>
</dbReference>
<dbReference type="InterPro" id="IPR051164">
    <property type="entry name" value="NmrA-like_oxidored"/>
</dbReference>
<gene>
    <name evidence="4" type="ORF">LY89DRAFT_597069</name>
</gene>
<dbReference type="EMBL" id="KQ947430">
    <property type="protein sequence ID" value="KUJ09943.1"/>
    <property type="molecule type" value="Genomic_DNA"/>
</dbReference>
<protein>
    <submittedName>
        <fullName evidence="4">NmrA-like family protein</fullName>
    </submittedName>
</protein>
<dbReference type="SUPFAM" id="SSF51735">
    <property type="entry name" value="NAD(P)-binding Rossmann-fold domains"/>
    <property type="match status" value="1"/>
</dbReference>
<dbReference type="PANTHER" id="PTHR42748">
    <property type="entry name" value="NITROGEN METABOLITE REPRESSION PROTEIN NMRA FAMILY MEMBER"/>
    <property type="match status" value="1"/>
</dbReference>
<accession>A0A132BCF3</accession>
<keyword evidence="5" id="KW-1185">Reference proteome</keyword>
<dbReference type="GO" id="GO:0005634">
    <property type="term" value="C:nucleus"/>
    <property type="evidence" value="ECO:0007669"/>
    <property type="project" value="TreeGrafter"/>
</dbReference>
<proteinExistence type="inferred from homology"/>
<dbReference type="AlphaFoldDB" id="A0A132BCF3"/>